<dbReference type="InterPro" id="IPR036726">
    <property type="entry name" value="GTP1_OBG_dom_sf"/>
</dbReference>
<dbReference type="PANTHER" id="PTHR11702:SF31">
    <property type="entry name" value="MITOCHONDRIAL RIBOSOME-ASSOCIATED GTPASE 2"/>
    <property type="match status" value="1"/>
</dbReference>
<dbReference type="PROSITE" id="PS51883">
    <property type="entry name" value="OBG"/>
    <property type="match status" value="1"/>
</dbReference>
<keyword evidence="5" id="KW-0460">Magnesium</keyword>
<accession>A0A540WRU2</accession>
<dbReference type="Proteomes" id="UP000315369">
    <property type="component" value="Unassembled WGS sequence"/>
</dbReference>
<evidence type="ECO:0000256" key="2">
    <source>
        <dbReference type="ARBA" id="ARBA00022723"/>
    </source>
</evidence>
<feature type="domain" description="Obg" evidence="7">
    <location>
        <begin position="1"/>
        <end position="118"/>
    </location>
</feature>
<keyword evidence="9" id="KW-1185">Reference proteome</keyword>
<dbReference type="AlphaFoldDB" id="A0A540WRU2"/>
<name>A0A540WRU2_9BACT</name>
<evidence type="ECO:0000256" key="6">
    <source>
        <dbReference type="ARBA" id="ARBA00023134"/>
    </source>
</evidence>
<comment type="caution">
    <text evidence="8">The sequence shown here is derived from an EMBL/GenBank/DDBJ whole genome shotgun (WGS) entry which is preliminary data.</text>
</comment>
<gene>
    <name evidence="8" type="ORF">FJV41_32595</name>
</gene>
<evidence type="ECO:0000313" key="9">
    <source>
        <dbReference type="Proteomes" id="UP000315369"/>
    </source>
</evidence>
<dbReference type="GO" id="GO:0003924">
    <property type="term" value="F:GTPase activity"/>
    <property type="evidence" value="ECO:0007669"/>
    <property type="project" value="InterPro"/>
</dbReference>
<dbReference type="Pfam" id="PF01018">
    <property type="entry name" value="GTP1_OBG"/>
    <property type="match status" value="1"/>
</dbReference>
<dbReference type="GO" id="GO:0043022">
    <property type="term" value="F:ribosome binding"/>
    <property type="evidence" value="ECO:0007669"/>
    <property type="project" value="UniProtKB-ARBA"/>
</dbReference>
<evidence type="ECO:0000256" key="5">
    <source>
        <dbReference type="ARBA" id="ARBA00022842"/>
    </source>
</evidence>
<protein>
    <submittedName>
        <fullName evidence="8">GTPase ObgE</fullName>
    </submittedName>
</protein>
<evidence type="ECO:0000256" key="1">
    <source>
        <dbReference type="ARBA" id="ARBA00022490"/>
    </source>
</evidence>
<dbReference type="FunFam" id="2.70.210.12:FF:000001">
    <property type="entry name" value="GTPase Obg"/>
    <property type="match status" value="1"/>
</dbReference>
<evidence type="ECO:0000256" key="3">
    <source>
        <dbReference type="ARBA" id="ARBA00022741"/>
    </source>
</evidence>
<dbReference type="PANTHER" id="PTHR11702">
    <property type="entry name" value="DEVELOPMENTALLY REGULATED GTP-BINDING PROTEIN-RELATED"/>
    <property type="match status" value="1"/>
</dbReference>
<evidence type="ECO:0000259" key="7">
    <source>
        <dbReference type="PROSITE" id="PS51883"/>
    </source>
</evidence>
<keyword evidence="2" id="KW-0479">Metal-binding</keyword>
<feature type="non-terminal residue" evidence="8">
    <location>
        <position position="118"/>
    </location>
</feature>
<evidence type="ECO:0000256" key="4">
    <source>
        <dbReference type="ARBA" id="ARBA00022801"/>
    </source>
</evidence>
<dbReference type="InterPro" id="IPR006169">
    <property type="entry name" value="GTP1_OBG_dom"/>
</dbReference>
<dbReference type="GO" id="GO:0042254">
    <property type="term" value="P:ribosome biogenesis"/>
    <property type="evidence" value="ECO:0007669"/>
    <property type="project" value="UniProtKB-UniRule"/>
</dbReference>
<keyword evidence="3" id="KW-0547">Nucleotide-binding</keyword>
<evidence type="ECO:0000313" key="8">
    <source>
        <dbReference type="EMBL" id="TQF11731.1"/>
    </source>
</evidence>
<sequence length="118" mass="12820">MKFVDEVRIFVKAGDGGNGSVSFRREKFIERGGPNGGDGGNGGSVIFVGDPQLTTLLDYRYQQHHRAKNGEHGMGSDCNGRAADDMILRVPVGTLVKDHHTEELLVDLSEPGQRWVAA</sequence>
<dbReference type="SUPFAM" id="SSF82051">
    <property type="entry name" value="Obg GTP-binding protein N-terminal domain"/>
    <property type="match status" value="1"/>
</dbReference>
<reference evidence="8 9" key="1">
    <citation type="submission" date="2019-06" db="EMBL/GenBank/DDBJ databases">
        <authorList>
            <person name="Livingstone P."/>
            <person name="Whitworth D."/>
        </authorList>
    </citation>
    <scope>NUCLEOTIDE SEQUENCE [LARGE SCALE GENOMIC DNA]</scope>
    <source>
        <strain evidence="8 9">AM401</strain>
    </source>
</reference>
<dbReference type="EMBL" id="VIFM01000172">
    <property type="protein sequence ID" value="TQF11731.1"/>
    <property type="molecule type" value="Genomic_DNA"/>
</dbReference>
<organism evidence="8 9">
    <name type="scientific">Myxococcus llanfairpwllgwyngyllgogerychwyrndrobwllllantysiliogogogochensis</name>
    <dbReference type="NCBI Taxonomy" id="2590453"/>
    <lineage>
        <taxon>Bacteria</taxon>
        <taxon>Pseudomonadati</taxon>
        <taxon>Myxococcota</taxon>
        <taxon>Myxococcia</taxon>
        <taxon>Myxococcales</taxon>
        <taxon>Cystobacterineae</taxon>
        <taxon>Myxococcaceae</taxon>
        <taxon>Myxococcus</taxon>
    </lineage>
</organism>
<dbReference type="Gene3D" id="2.70.210.12">
    <property type="entry name" value="GTP1/OBG domain"/>
    <property type="match status" value="1"/>
</dbReference>
<keyword evidence="4" id="KW-0378">Hydrolase</keyword>
<keyword evidence="1" id="KW-0963">Cytoplasm</keyword>
<proteinExistence type="predicted"/>
<dbReference type="GO" id="GO:0046872">
    <property type="term" value="F:metal ion binding"/>
    <property type="evidence" value="ECO:0007669"/>
    <property type="project" value="UniProtKB-KW"/>
</dbReference>
<keyword evidence="6" id="KW-0342">GTP-binding</keyword>
<dbReference type="GO" id="GO:0005525">
    <property type="term" value="F:GTP binding"/>
    <property type="evidence" value="ECO:0007669"/>
    <property type="project" value="UniProtKB-KW"/>
</dbReference>
<dbReference type="InterPro" id="IPR045086">
    <property type="entry name" value="OBG_GTPase"/>
</dbReference>